<evidence type="ECO:0000256" key="5">
    <source>
        <dbReference type="ARBA" id="ARBA00022692"/>
    </source>
</evidence>
<feature type="domain" description="TonB-dependent receptor plug" evidence="13">
    <location>
        <begin position="99"/>
        <end position="192"/>
    </location>
</feature>
<dbReference type="PANTHER" id="PTHR32552:SF82">
    <property type="entry name" value="FCUA PROTEIN"/>
    <property type="match status" value="1"/>
</dbReference>
<evidence type="ECO:0000259" key="13">
    <source>
        <dbReference type="Pfam" id="PF07715"/>
    </source>
</evidence>
<feature type="domain" description="TonB-dependent receptor-like beta-barrel" evidence="12">
    <location>
        <begin position="310"/>
        <end position="723"/>
    </location>
</feature>
<dbReference type="SUPFAM" id="SSF56935">
    <property type="entry name" value="Porins"/>
    <property type="match status" value="1"/>
</dbReference>
<keyword evidence="3 9" id="KW-0813">Transport</keyword>
<dbReference type="InterPro" id="IPR039426">
    <property type="entry name" value="TonB-dep_rcpt-like"/>
</dbReference>
<dbReference type="GO" id="GO:0015344">
    <property type="term" value="F:siderophore uptake transmembrane transporter activity"/>
    <property type="evidence" value="ECO:0007669"/>
    <property type="project" value="TreeGrafter"/>
</dbReference>
<dbReference type="GO" id="GO:0009279">
    <property type="term" value="C:cell outer membrane"/>
    <property type="evidence" value="ECO:0007669"/>
    <property type="project" value="UniProtKB-SubCell"/>
</dbReference>
<evidence type="ECO:0000256" key="3">
    <source>
        <dbReference type="ARBA" id="ARBA00022448"/>
    </source>
</evidence>
<evidence type="ECO:0000256" key="9">
    <source>
        <dbReference type="PROSITE-ProRule" id="PRU01360"/>
    </source>
</evidence>
<evidence type="ECO:0000256" key="4">
    <source>
        <dbReference type="ARBA" id="ARBA00022452"/>
    </source>
</evidence>
<dbReference type="EMBL" id="CP036259">
    <property type="protein sequence ID" value="QDR82679.1"/>
    <property type="molecule type" value="Genomic_DNA"/>
</dbReference>
<evidence type="ECO:0000259" key="12">
    <source>
        <dbReference type="Pfam" id="PF00593"/>
    </source>
</evidence>
<evidence type="ECO:0000256" key="7">
    <source>
        <dbReference type="ARBA" id="ARBA00023136"/>
    </source>
</evidence>
<evidence type="ECO:0000313" key="15">
    <source>
        <dbReference type="Proteomes" id="UP000320776"/>
    </source>
</evidence>
<feature type="chain" id="PRO_5021700711" evidence="11">
    <location>
        <begin position="30"/>
        <end position="755"/>
    </location>
</feature>
<proteinExistence type="inferred from homology"/>
<dbReference type="OrthoDB" id="9775095at2"/>
<keyword evidence="8 9" id="KW-0998">Cell outer membrane</keyword>
<dbReference type="PROSITE" id="PS52016">
    <property type="entry name" value="TONB_DEPENDENT_REC_3"/>
    <property type="match status" value="1"/>
</dbReference>
<dbReference type="Pfam" id="PF00593">
    <property type="entry name" value="TonB_dep_Rec_b-barrel"/>
    <property type="match status" value="1"/>
</dbReference>
<protein>
    <submittedName>
        <fullName evidence="14">Ferric-anguibactin receptor FatA</fullName>
    </submittedName>
</protein>
<evidence type="ECO:0000256" key="2">
    <source>
        <dbReference type="ARBA" id="ARBA00009810"/>
    </source>
</evidence>
<evidence type="ECO:0000256" key="8">
    <source>
        <dbReference type="ARBA" id="ARBA00023237"/>
    </source>
</evidence>
<keyword evidence="14" id="KW-0675">Receptor</keyword>
<name>A0A517DZA1_9FIRM</name>
<comment type="similarity">
    <text evidence="2 9 10">Belongs to the TonB-dependent receptor family.</text>
</comment>
<keyword evidence="5 9" id="KW-0812">Transmembrane</keyword>
<evidence type="ECO:0000256" key="6">
    <source>
        <dbReference type="ARBA" id="ARBA00023077"/>
    </source>
</evidence>
<accession>A0A517DZA1</accession>
<keyword evidence="4 9" id="KW-1134">Transmembrane beta strand</keyword>
<gene>
    <name evidence="14" type="primary">fatA_2</name>
    <name evidence="14" type="ORF">SPTER_41090</name>
</gene>
<sequence>MKKKLSPARKSLLYALVGSSLFWPTPAIAAAEDTPAMVPTTGQTDTQAAAAAKPTAKQREFTLAGIEVTASRQTLSPAYAGGQVARGANLGVLGNRDFMDTPFNVTSYTAQTIKDQQANTLYDVLINDSSVRFTTPTGQAAEYYKIRGLDIAHDHLYFNNMQGLAPHYRVPVEFLERVEVLKGPGSLLYGGVNASVGGAINLVSKRAGAEDVTSFTTNYTTSSHLGGHLDLGRRFGKNKEWGVRFNGLYADGDTETDGQSRERLLGALGVDYRRDRWRLSLDAYGSQDYYENGLISMYQLQSNNIKAPHGSTNLLKGTSGETRNNGILFKGEYDLQDNLTTYFGFGQAASRATGFINGNHILLVQADGTAYPRNLFKQNFWNDATSAELGLRGAYQTGSVKHQLVLSSSVLDNEYSSTFNRYVTTPYMSDYPISIYDDSFSFADLFDSVAWTGQGGKTATSDLSSYLLADTLSFQAEKVQLTLGVRRQSVKTRNFNAVTGVRTAGHDADKTLPLVGFVIKPWGNSVALYGNYIEALSPGAEVGATLGYTNSGQLMAPYTSKQKEIGVKWDRGKFANTLSLFQISRPNTMVVTNSLNEKTQTYDGEQESRGVEWNTFGEIAENVRLWGGISYLRGEITSATEAATKGNTPFGIPKWTMNAGVEWDTPWTKDLTLSLRAVYTDSQYINNANTIKLPSWVRYDLGARYKTEINSLPVTYRLSVENLFDKQYWAGAFSMEGFATLGGPRTVKLSATMQL</sequence>
<keyword evidence="11" id="KW-0732">Signal</keyword>
<comment type="subcellular location">
    <subcellularLocation>
        <location evidence="1 9">Cell outer membrane</location>
        <topology evidence="1 9">Multi-pass membrane protein</topology>
    </subcellularLocation>
</comment>
<feature type="signal peptide" evidence="11">
    <location>
        <begin position="1"/>
        <end position="29"/>
    </location>
</feature>
<dbReference type="GO" id="GO:0015891">
    <property type="term" value="P:siderophore transport"/>
    <property type="evidence" value="ECO:0007669"/>
    <property type="project" value="InterPro"/>
</dbReference>
<organism evidence="14 15">
    <name type="scientific">Sporomusa termitida</name>
    <dbReference type="NCBI Taxonomy" id="2377"/>
    <lineage>
        <taxon>Bacteria</taxon>
        <taxon>Bacillati</taxon>
        <taxon>Bacillota</taxon>
        <taxon>Negativicutes</taxon>
        <taxon>Selenomonadales</taxon>
        <taxon>Sporomusaceae</taxon>
        <taxon>Sporomusa</taxon>
    </lineage>
</organism>
<keyword evidence="15" id="KW-1185">Reference proteome</keyword>
<evidence type="ECO:0000313" key="14">
    <source>
        <dbReference type="EMBL" id="QDR82679.1"/>
    </source>
</evidence>
<dbReference type="InterPro" id="IPR037066">
    <property type="entry name" value="Plug_dom_sf"/>
</dbReference>
<dbReference type="PANTHER" id="PTHR32552">
    <property type="entry name" value="FERRICHROME IRON RECEPTOR-RELATED"/>
    <property type="match status" value="1"/>
</dbReference>
<keyword evidence="6 10" id="KW-0798">TonB box</keyword>
<dbReference type="GO" id="GO:0038023">
    <property type="term" value="F:signaling receptor activity"/>
    <property type="evidence" value="ECO:0007669"/>
    <property type="project" value="InterPro"/>
</dbReference>
<dbReference type="InterPro" id="IPR000531">
    <property type="entry name" value="Beta-barrel_TonB"/>
</dbReference>
<evidence type="ECO:0000256" key="10">
    <source>
        <dbReference type="RuleBase" id="RU003357"/>
    </source>
</evidence>
<dbReference type="RefSeq" id="WP_144352046.1">
    <property type="nucleotide sequence ID" value="NZ_CP036259.1"/>
</dbReference>
<dbReference type="Gene3D" id="2.170.130.10">
    <property type="entry name" value="TonB-dependent receptor, plug domain"/>
    <property type="match status" value="1"/>
</dbReference>
<dbReference type="Proteomes" id="UP000320776">
    <property type="component" value="Chromosome"/>
</dbReference>
<dbReference type="CDD" id="cd01347">
    <property type="entry name" value="ligand_gated_channel"/>
    <property type="match status" value="1"/>
</dbReference>
<reference evidence="14 15" key="1">
    <citation type="submission" date="2019-02" db="EMBL/GenBank/DDBJ databases">
        <title>Closed genome of Sporomusa termitida DSM 4440.</title>
        <authorList>
            <person name="Poehlein A."/>
            <person name="Daniel R."/>
        </authorList>
    </citation>
    <scope>NUCLEOTIDE SEQUENCE [LARGE SCALE GENOMIC DNA]</scope>
    <source>
        <strain evidence="14 15">DSM 4440</strain>
    </source>
</reference>
<dbReference type="NCBIfam" id="TIGR01783">
    <property type="entry name" value="TonB-siderophor"/>
    <property type="match status" value="1"/>
</dbReference>
<dbReference type="InterPro" id="IPR036942">
    <property type="entry name" value="Beta-barrel_TonB_sf"/>
</dbReference>
<evidence type="ECO:0000256" key="11">
    <source>
        <dbReference type="SAM" id="SignalP"/>
    </source>
</evidence>
<dbReference type="Gene3D" id="2.40.170.20">
    <property type="entry name" value="TonB-dependent receptor, beta-barrel domain"/>
    <property type="match status" value="1"/>
</dbReference>
<dbReference type="KEGG" id="sted:SPTER_41090"/>
<keyword evidence="7 9" id="KW-0472">Membrane</keyword>
<dbReference type="Pfam" id="PF07715">
    <property type="entry name" value="Plug"/>
    <property type="match status" value="1"/>
</dbReference>
<dbReference type="AlphaFoldDB" id="A0A517DZA1"/>
<dbReference type="InterPro" id="IPR010105">
    <property type="entry name" value="TonB_sidphr_rcpt"/>
</dbReference>
<dbReference type="InterPro" id="IPR012910">
    <property type="entry name" value="Plug_dom"/>
</dbReference>
<evidence type="ECO:0000256" key="1">
    <source>
        <dbReference type="ARBA" id="ARBA00004571"/>
    </source>
</evidence>